<dbReference type="InterPro" id="IPR037066">
    <property type="entry name" value="Plug_dom_sf"/>
</dbReference>
<dbReference type="RefSeq" id="WP_188229049.1">
    <property type="nucleotide sequence ID" value="NZ_JACVXB010000001.1"/>
</dbReference>
<keyword evidence="2" id="KW-0675">Receptor</keyword>
<protein>
    <submittedName>
        <fullName evidence="2">TonB-dependent receptor plug domain-containing protein</fullName>
    </submittedName>
</protein>
<name>A0A8J6U724_9FLAO</name>
<proteinExistence type="predicted"/>
<dbReference type="AlphaFoldDB" id="A0A8J6U724"/>
<dbReference type="SUPFAM" id="SSF56935">
    <property type="entry name" value="Porins"/>
    <property type="match status" value="1"/>
</dbReference>
<organism evidence="2 3">
    <name type="scientific">Aestuariibaculum sediminum</name>
    <dbReference type="NCBI Taxonomy" id="2770637"/>
    <lineage>
        <taxon>Bacteria</taxon>
        <taxon>Pseudomonadati</taxon>
        <taxon>Bacteroidota</taxon>
        <taxon>Flavobacteriia</taxon>
        <taxon>Flavobacteriales</taxon>
        <taxon>Flavobacteriaceae</taxon>
    </lineage>
</organism>
<dbReference type="Pfam" id="PF07715">
    <property type="entry name" value="Plug"/>
    <property type="match status" value="1"/>
</dbReference>
<dbReference type="InterPro" id="IPR012910">
    <property type="entry name" value="Plug_dom"/>
</dbReference>
<reference evidence="2 3" key="1">
    <citation type="submission" date="2020-09" db="EMBL/GenBank/DDBJ databases">
        <title>TT11 complete genome.</title>
        <authorList>
            <person name="Wu Z."/>
        </authorList>
    </citation>
    <scope>NUCLEOTIDE SEQUENCE [LARGE SCALE GENOMIC DNA]</scope>
    <source>
        <strain evidence="2 3">TT11</strain>
    </source>
</reference>
<sequence>MQNHFIKTLKGLFLVVLAIISTTVMYSQTENKLPSIEKVYVHTDRSSYTIGETLWYKAYSVLAYNNLLIDQSKVLYVELISPSSKIIARNKTRLESGLGHGDFKLSDSLGVTTGGVYQLRAYTNWDRNFGHDFVFEKTIEIIDVFNDGIQKTEDKERRRKKETTQTAVLEKPKYNCQFFPEGGNLVENITSLVAFKTSDQNGNPVEVKGQIFDSEGDLITMFSSIHDGMGRFQFLPLPGMKYKAELTFKSGEKQEFLLPEISETGLLLSMLKVKGKDVVSVKTNDKTFKNNNGKPIAVVARVRGVTYFQGELAFNEKQIFFELPKEKIPEGICQVTVYDAQGIPQSERLVYIDKTSESDLNIRLTTDKKSYKPEEQVALTVVAKNKAGDPVSASFSVSSVDESSVTDDAKFGTTICSYYLMESDIRGKVHNPGFYFDVNNKKRLLFLDLLLLTQGWRDFLWKSIPEIDKNPEFKIEKGFPVSGTIKQLLGNKPKENNNITLALLNKKEGMQLFSEISDANGRFNFKEVQYTGKTTMLVNAVNQKGKGRGELLLDDLEVKPLEVTFRPVTDQDADTLRFEAIKKHVYNKYIAYGISPENMLDEVEIIAKKEEQRPSLYGTPDYSYKIDDNTPMYSDIYQLIQFLVPGVTVTNDVVSFPRFNGPAHIRIDDFATFPDENISYLNPADVDRIEVFKGASTVMFGPDGANGVILIYTKIGTVTNNAVKEYHSIKKEVEGFYAAREFYSPERGEDAQFDMYNNDTIKNTMYWNPYVHPGDLGMVKLNYKNSKLETNVKVTLEGITATGIPIVKYTEYAIEK</sequence>
<accession>A0A8J6U724</accession>
<dbReference type="Gene3D" id="2.60.40.1930">
    <property type="match status" value="1"/>
</dbReference>
<evidence type="ECO:0000259" key="1">
    <source>
        <dbReference type="Pfam" id="PF07715"/>
    </source>
</evidence>
<comment type="caution">
    <text evidence="2">The sequence shown here is derived from an EMBL/GenBank/DDBJ whole genome shotgun (WGS) entry which is preliminary data.</text>
</comment>
<dbReference type="Gene3D" id="2.170.130.10">
    <property type="entry name" value="TonB-dependent receptor, plug domain"/>
    <property type="match status" value="1"/>
</dbReference>
<gene>
    <name evidence="2" type="ORF">ICJ83_03980</name>
</gene>
<evidence type="ECO:0000313" key="2">
    <source>
        <dbReference type="EMBL" id="MBD0831285.1"/>
    </source>
</evidence>
<evidence type="ECO:0000313" key="3">
    <source>
        <dbReference type="Proteomes" id="UP000600588"/>
    </source>
</evidence>
<dbReference type="EMBL" id="JACVXB010000001">
    <property type="protein sequence ID" value="MBD0831285.1"/>
    <property type="molecule type" value="Genomic_DNA"/>
</dbReference>
<feature type="domain" description="TonB-dependent receptor plug" evidence="1">
    <location>
        <begin position="633"/>
        <end position="708"/>
    </location>
</feature>
<keyword evidence="3" id="KW-1185">Reference proteome</keyword>
<dbReference type="Proteomes" id="UP000600588">
    <property type="component" value="Unassembled WGS sequence"/>
</dbReference>